<dbReference type="NCBIfam" id="TIGR03349">
    <property type="entry name" value="IV_VI_DotU"/>
    <property type="match status" value="1"/>
</dbReference>
<proteinExistence type="predicted"/>
<dbReference type="InterPro" id="IPR038522">
    <property type="entry name" value="T4/T6SS_DotU_sf"/>
</dbReference>
<feature type="domain" description="Type IV / VI secretion system DotU" evidence="1">
    <location>
        <begin position="16"/>
        <end position="207"/>
    </location>
</feature>
<dbReference type="PANTHER" id="PTHR38033:SF1">
    <property type="entry name" value="DOTU FAMILY TYPE IV_VI SECRETION SYSTEM PROTEIN"/>
    <property type="match status" value="1"/>
</dbReference>
<dbReference type="InterPro" id="IPR017732">
    <property type="entry name" value="T4/T6SS_DotU"/>
</dbReference>
<dbReference type="EMBL" id="VDLV01000049">
    <property type="protein sequence ID" value="MBA1380742.1"/>
    <property type="molecule type" value="Genomic_DNA"/>
</dbReference>
<dbReference type="Proteomes" id="UP000572407">
    <property type="component" value="Unassembled WGS sequence"/>
</dbReference>
<dbReference type="PANTHER" id="PTHR38033">
    <property type="entry name" value="MEMBRANE PROTEIN-RELATED"/>
    <property type="match status" value="1"/>
</dbReference>
<dbReference type="NCBIfam" id="NF038239">
    <property type="entry name" value="T6SS_TssL_short"/>
    <property type="match status" value="1"/>
</dbReference>
<gene>
    <name evidence="2" type="ORF">FHK92_23575</name>
</gene>
<dbReference type="RefSeq" id="WP_181290088.1">
    <property type="nucleotide sequence ID" value="NZ_VDLV01000049.1"/>
</dbReference>
<sequence length="222" mass="25091">MTLNFSKKPGALTTDIDALLQDSYLLVVQLRQGLSVPDTQALQQLCLNQVEQVREQLEQIAMDPRDIEHINHAQCALLDEAVLLCTKDAVRTEWTREPLQAKLFNRHQAGEFLYEEIRLVLREPSPDPRVLTVFHRVLMLGFKGRYADLADPEREQLLEALEARVTSLKISANLVTRKGGRLARSQSRWTHGMAVALLLAGVWLMMDRWLTGVVASLMPGQA</sequence>
<accession>A0A7V8UFS1</accession>
<organism evidence="2 3">
    <name type="scientific">Pseudomonas brassicacearum subsp. neoaurantiaca</name>
    <dbReference type="NCBI Taxonomy" id="494916"/>
    <lineage>
        <taxon>Bacteria</taxon>
        <taxon>Pseudomonadati</taxon>
        <taxon>Pseudomonadota</taxon>
        <taxon>Gammaproteobacteria</taxon>
        <taxon>Pseudomonadales</taxon>
        <taxon>Pseudomonadaceae</taxon>
        <taxon>Pseudomonas</taxon>
    </lineage>
</organism>
<dbReference type="Gene3D" id="1.25.40.590">
    <property type="entry name" value="Type IV / VI secretion system, DotU"/>
    <property type="match status" value="1"/>
</dbReference>
<evidence type="ECO:0000313" key="3">
    <source>
        <dbReference type="Proteomes" id="UP000572407"/>
    </source>
</evidence>
<dbReference type="AlphaFoldDB" id="A0A7V8UFS1"/>
<dbReference type="Pfam" id="PF09850">
    <property type="entry name" value="DotU"/>
    <property type="match status" value="1"/>
</dbReference>
<protein>
    <submittedName>
        <fullName evidence="2">DotU family type IV/VI secretion system protein</fullName>
    </submittedName>
</protein>
<reference evidence="2 3" key="1">
    <citation type="submission" date="2019-06" db="EMBL/GenBank/DDBJ databases">
        <title>Analysis of the biodiversity of Brassica napus bacterial endophytes for the selection of potential efficient biofertilizers for rapeseed crops.</title>
        <authorList>
            <person name="Jimenez-Gomez A."/>
            <person name="Saati-Santamaria Z."/>
            <person name="Menendez E."/>
            <person name="Rivas R."/>
            <person name="Mateos P.F."/>
            <person name="Velazquez E."/>
            <person name="Garcia-Fraile P."/>
        </authorList>
    </citation>
    <scope>NUCLEOTIDE SEQUENCE [LARGE SCALE GENOMIC DNA]</scope>
    <source>
        <strain evidence="2 3">CDVBN10</strain>
    </source>
</reference>
<name>A0A7V8UFS1_9PSED</name>
<evidence type="ECO:0000313" key="2">
    <source>
        <dbReference type="EMBL" id="MBA1380742.1"/>
    </source>
</evidence>
<evidence type="ECO:0000259" key="1">
    <source>
        <dbReference type="Pfam" id="PF09850"/>
    </source>
</evidence>
<comment type="caution">
    <text evidence="2">The sequence shown here is derived from an EMBL/GenBank/DDBJ whole genome shotgun (WGS) entry which is preliminary data.</text>
</comment>